<dbReference type="Proteomes" id="UP000305888">
    <property type="component" value="Plasmid pD4M1F"/>
</dbReference>
<dbReference type="KEGG" id="ppru:FDP22_24155"/>
<keyword evidence="10" id="KW-1003">Cell membrane</keyword>
<dbReference type="InterPro" id="IPR051014">
    <property type="entry name" value="Cation_Transport_ATPase_IB"/>
</dbReference>
<dbReference type="NCBIfam" id="TIGR01494">
    <property type="entry name" value="ATPase_P-type"/>
    <property type="match status" value="1"/>
</dbReference>
<evidence type="ECO:0000256" key="7">
    <source>
        <dbReference type="ARBA" id="ARBA00023136"/>
    </source>
</evidence>
<dbReference type="InterPro" id="IPR059000">
    <property type="entry name" value="ATPase_P-type_domA"/>
</dbReference>
<dbReference type="PRINTS" id="PR00119">
    <property type="entry name" value="CATATPASE"/>
</dbReference>
<keyword evidence="14" id="KW-1185">Reference proteome</keyword>
<evidence type="ECO:0000256" key="5">
    <source>
        <dbReference type="ARBA" id="ARBA00022967"/>
    </source>
</evidence>
<gene>
    <name evidence="13" type="ORF">FDP22_24155</name>
</gene>
<keyword evidence="5" id="KW-1278">Translocase</keyword>
<keyword evidence="6 10" id="KW-1133">Transmembrane helix</keyword>
<feature type="transmembrane region" description="Helical" evidence="10">
    <location>
        <begin position="605"/>
        <end position="623"/>
    </location>
</feature>
<accession>A0A5B8G726</accession>
<dbReference type="EC" id="7.2.2.12" evidence="8"/>
<dbReference type="FunFam" id="2.70.150.10:FF:000002">
    <property type="entry name" value="Copper-transporting ATPase 1, putative"/>
    <property type="match status" value="1"/>
</dbReference>
<feature type="transmembrane region" description="Helical" evidence="10">
    <location>
        <begin position="91"/>
        <end position="109"/>
    </location>
</feature>
<dbReference type="InterPro" id="IPR036412">
    <property type="entry name" value="HAD-like_sf"/>
</dbReference>
<feature type="transmembrane region" description="Helical" evidence="10">
    <location>
        <begin position="66"/>
        <end position="84"/>
    </location>
</feature>
<evidence type="ECO:0000256" key="3">
    <source>
        <dbReference type="ARBA" id="ARBA00022692"/>
    </source>
</evidence>
<dbReference type="Gene3D" id="3.40.50.1000">
    <property type="entry name" value="HAD superfamily/HAD-like"/>
    <property type="match status" value="1"/>
</dbReference>
<dbReference type="Gene3D" id="2.70.150.10">
    <property type="entry name" value="Calcium-transporting ATPase, cytoplasmic transduction domain A"/>
    <property type="match status" value="1"/>
</dbReference>
<evidence type="ECO:0000256" key="8">
    <source>
        <dbReference type="ARBA" id="ARBA00039097"/>
    </source>
</evidence>
<evidence type="ECO:0000256" key="4">
    <source>
        <dbReference type="ARBA" id="ARBA00022723"/>
    </source>
</evidence>
<dbReference type="InterPro" id="IPR008250">
    <property type="entry name" value="ATPase_P-typ_transduc_dom_A_sf"/>
</dbReference>
<evidence type="ECO:0000256" key="10">
    <source>
        <dbReference type="RuleBase" id="RU362081"/>
    </source>
</evidence>
<dbReference type="PANTHER" id="PTHR48085:SF5">
    <property type="entry name" value="CADMIUM_ZINC-TRANSPORTING ATPASE HMA4-RELATED"/>
    <property type="match status" value="1"/>
</dbReference>
<feature type="compositionally biased region" description="Low complexity" evidence="11">
    <location>
        <begin position="7"/>
        <end position="29"/>
    </location>
</feature>
<dbReference type="SUPFAM" id="SSF56784">
    <property type="entry name" value="HAD-like"/>
    <property type="match status" value="1"/>
</dbReference>
<dbReference type="GO" id="GO:0016463">
    <property type="term" value="F:P-type zinc transporter activity"/>
    <property type="evidence" value="ECO:0007669"/>
    <property type="project" value="UniProtKB-EC"/>
</dbReference>
<dbReference type="OrthoDB" id="9807843at2"/>
<dbReference type="GO" id="GO:0016887">
    <property type="term" value="F:ATP hydrolysis activity"/>
    <property type="evidence" value="ECO:0007669"/>
    <property type="project" value="InterPro"/>
</dbReference>
<keyword evidence="10" id="KW-0067">ATP-binding</keyword>
<evidence type="ECO:0000256" key="6">
    <source>
        <dbReference type="ARBA" id="ARBA00022989"/>
    </source>
</evidence>
<dbReference type="SFLD" id="SFLDS00003">
    <property type="entry name" value="Haloacid_Dehalogenase"/>
    <property type="match status" value="1"/>
</dbReference>
<dbReference type="InterPro" id="IPR044492">
    <property type="entry name" value="P_typ_ATPase_HD_dom"/>
</dbReference>
<dbReference type="Gene3D" id="3.40.1110.10">
    <property type="entry name" value="Calcium-transporting ATPase, cytoplasmic domain N"/>
    <property type="match status" value="1"/>
</dbReference>
<dbReference type="GO" id="GO:0015086">
    <property type="term" value="F:cadmium ion transmembrane transporter activity"/>
    <property type="evidence" value="ECO:0007669"/>
    <property type="project" value="TreeGrafter"/>
</dbReference>
<dbReference type="SFLD" id="SFLDF00027">
    <property type="entry name" value="p-type_atpase"/>
    <property type="match status" value="1"/>
</dbReference>
<evidence type="ECO:0000256" key="11">
    <source>
        <dbReference type="SAM" id="MobiDB-lite"/>
    </source>
</evidence>
<evidence type="ECO:0000256" key="9">
    <source>
        <dbReference type="ARBA" id="ARBA00047308"/>
    </source>
</evidence>
<dbReference type="InterPro" id="IPR018303">
    <property type="entry name" value="ATPase_P-typ_P_site"/>
</dbReference>
<keyword evidence="7 10" id="KW-0472">Membrane</keyword>
<dbReference type="Pfam" id="PF00122">
    <property type="entry name" value="E1-E2_ATPase"/>
    <property type="match status" value="1"/>
</dbReference>
<comment type="similarity">
    <text evidence="2 10">Belongs to the cation transport ATPase (P-type) (TC 3.A.3) family. Type IB subfamily.</text>
</comment>
<dbReference type="AlphaFoldDB" id="A0A5B8G726"/>
<evidence type="ECO:0000256" key="2">
    <source>
        <dbReference type="ARBA" id="ARBA00006024"/>
    </source>
</evidence>
<evidence type="ECO:0000259" key="12">
    <source>
        <dbReference type="Pfam" id="PF00122"/>
    </source>
</evidence>
<dbReference type="SUPFAM" id="SSF81653">
    <property type="entry name" value="Calcium ATPase, transduction domain A"/>
    <property type="match status" value="1"/>
</dbReference>
<dbReference type="PANTHER" id="PTHR48085">
    <property type="entry name" value="CADMIUM/ZINC-TRANSPORTING ATPASE HMA2-RELATED"/>
    <property type="match status" value="1"/>
</dbReference>
<dbReference type="Pfam" id="PF00702">
    <property type="entry name" value="Hydrolase"/>
    <property type="match status" value="1"/>
</dbReference>
<evidence type="ECO:0000313" key="13">
    <source>
        <dbReference type="EMBL" id="QDL94993.1"/>
    </source>
</evidence>
<name>A0A5B8G726_9RHOB</name>
<dbReference type="GO" id="GO:0046872">
    <property type="term" value="F:metal ion binding"/>
    <property type="evidence" value="ECO:0007669"/>
    <property type="project" value="UniProtKB-KW"/>
</dbReference>
<dbReference type="InterPro" id="IPR001757">
    <property type="entry name" value="P_typ_ATPase"/>
</dbReference>
<evidence type="ECO:0000256" key="1">
    <source>
        <dbReference type="ARBA" id="ARBA00004370"/>
    </source>
</evidence>
<dbReference type="GO" id="GO:0005886">
    <property type="term" value="C:plasma membrane"/>
    <property type="evidence" value="ECO:0007669"/>
    <property type="project" value="UniProtKB-SubCell"/>
</dbReference>
<dbReference type="NCBIfam" id="TIGR01525">
    <property type="entry name" value="ATPase-IB_hvy"/>
    <property type="match status" value="1"/>
</dbReference>
<feature type="domain" description="P-type ATPase A" evidence="12">
    <location>
        <begin position="146"/>
        <end position="246"/>
    </location>
</feature>
<comment type="subcellular location">
    <subcellularLocation>
        <location evidence="10">Cell membrane</location>
    </subcellularLocation>
    <subcellularLocation>
        <location evidence="1">Membrane</location>
    </subcellularLocation>
</comment>
<keyword evidence="4 10" id="KW-0479">Metal-binding</keyword>
<proteinExistence type="inferred from homology"/>
<dbReference type="GO" id="GO:0005524">
    <property type="term" value="F:ATP binding"/>
    <property type="evidence" value="ECO:0007669"/>
    <property type="project" value="UniProtKB-UniRule"/>
</dbReference>
<dbReference type="InterPro" id="IPR023298">
    <property type="entry name" value="ATPase_P-typ_TM_dom_sf"/>
</dbReference>
<dbReference type="PROSITE" id="PS01229">
    <property type="entry name" value="COF_2"/>
    <property type="match status" value="1"/>
</dbReference>
<reference evidence="13 14" key="1">
    <citation type="submission" date="2019-06" db="EMBL/GenBank/DDBJ databases">
        <title>Genome sequence of Rhodobacteraceae bacterium D4M1.</title>
        <authorList>
            <person name="Cao J."/>
        </authorList>
    </citation>
    <scope>NUCLEOTIDE SEQUENCE [LARGE SCALE GENOMIC DNA]</scope>
    <source>
        <strain evidence="13 14">D4M1</strain>
        <plasmid evidence="14">pd4m1f</plasmid>
    </source>
</reference>
<dbReference type="InterPro" id="IPR023299">
    <property type="entry name" value="ATPase_P-typ_cyto_dom_N"/>
</dbReference>
<protein>
    <recommendedName>
        <fullName evidence="8">P-type Zn(2+) transporter</fullName>
        <ecNumber evidence="8">7.2.2.12</ecNumber>
    </recommendedName>
</protein>
<geneLocation type="plasmid" evidence="14">
    <name>pd4m1f</name>
</geneLocation>
<dbReference type="EMBL" id="CP040824">
    <property type="protein sequence ID" value="QDL94993.1"/>
    <property type="molecule type" value="Genomic_DNA"/>
</dbReference>
<dbReference type="PROSITE" id="PS00154">
    <property type="entry name" value="ATPASE_E1_E2"/>
    <property type="match status" value="1"/>
</dbReference>
<feature type="transmembrane region" description="Helical" evidence="10">
    <location>
        <begin position="265"/>
        <end position="285"/>
    </location>
</feature>
<keyword evidence="13" id="KW-0614">Plasmid</keyword>
<keyword evidence="10" id="KW-0547">Nucleotide-binding</keyword>
<dbReference type="InterPro" id="IPR023214">
    <property type="entry name" value="HAD_sf"/>
</dbReference>
<dbReference type="SFLD" id="SFLDG00002">
    <property type="entry name" value="C1.7:_P-type_atpase_like"/>
    <property type="match status" value="1"/>
</dbReference>
<feature type="region of interest" description="Disordered" evidence="11">
    <location>
        <begin position="1"/>
        <end position="35"/>
    </location>
</feature>
<sequence length="657" mass="66548">MPPPAPAATAGDSPAGAPGASAAPAGPDADPARHSTPKARLLLGTGALLALAWAVDLAVGGRVAQAGFMLATLIGLAPVARRAGQMAAARMPFTIEMLMTIAATGALVIGAAQEAALVVFLFALGETLEGLAAGRARSGIRALAALVPRTARVVVGSTIRDLPAESLAIGHLVQVRPGDRIPADGTVATGISAVDESPVTGESLPRPVSPGDTVFAGAINTGAELRIRVSTSFEDNTISRILRLVEEAGSARAPTERFIDRFSRVYMPAVVGAALLVAVLPPLLAGAPWETWVYRGLALLLIGCPCALVISVPASIASALSTGARHGLLLKGGAVLEATAGVTCVAFDKTGTLTEGRPRIVALRGIAQEETGLLATAAAVEAGASHPLGRAILARAEAEGCVLPPATGAAALPGRGARATIDGQDWTVGSPDLAAQHGLVDPATRAWISATEETGATVVAVFTQSRLAGLIALRDEPRADAATAVADLRRMGITPVMLSGDTPRTAQAIAQRIGLAARAGLLPQDKVTAIRDLAAATPGARVMMVGDGINDAPALATAQVGLAMGSGTDVALETADGALLRDRVGDVVIQIRLARATMANIHQNVAIALGLKGVFLVTTLLGVTGLWPAILADTGATVLVTLNALRLLRFSEPRRPA</sequence>
<comment type="catalytic activity">
    <reaction evidence="9">
        <text>Zn(2+)(in) + ATP + H2O = Zn(2+)(out) + ADP + phosphate + H(+)</text>
        <dbReference type="Rhea" id="RHEA:20621"/>
        <dbReference type="ChEBI" id="CHEBI:15377"/>
        <dbReference type="ChEBI" id="CHEBI:15378"/>
        <dbReference type="ChEBI" id="CHEBI:29105"/>
        <dbReference type="ChEBI" id="CHEBI:30616"/>
        <dbReference type="ChEBI" id="CHEBI:43474"/>
        <dbReference type="ChEBI" id="CHEBI:456216"/>
        <dbReference type="EC" id="7.2.2.12"/>
    </reaction>
</comment>
<keyword evidence="3 10" id="KW-0812">Transmembrane</keyword>
<feature type="transmembrane region" description="Helical" evidence="10">
    <location>
        <begin position="297"/>
        <end position="320"/>
    </location>
</feature>
<feature type="transmembrane region" description="Helical" evidence="10">
    <location>
        <begin position="115"/>
        <end position="133"/>
    </location>
</feature>
<organism evidence="13 14">
    <name type="scientific">Paroceanicella profunda</name>
    <dbReference type="NCBI Taxonomy" id="2579971"/>
    <lineage>
        <taxon>Bacteria</taxon>
        <taxon>Pseudomonadati</taxon>
        <taxon>Pseudomonadota</taxon>
        <taxon>Alphaproteobacteria</taxon>
        <taxon>Rhodobacterales</taxon>
        <taxon>Paracoccaceae</taxon>
        <taxon>Paroceanicella</taxon>
    </lineage>
</organism>
<evidence type="ECO:0000313" key="14">
    <source>
        <dbReference type="Proteomes" id="UP000305888"/>
    </source>
</evidence>
<dbReference type="InterPro" id="IPR027256">
    <property type="entry name" value="P-typ_ATPase_IB"/>
</dbReference>
<dbReference type="SUPFAM" id="SSF81665">
    <property type="entry name" value="Calcium ATPase, transmembrane domain M"/>
    <property type="match status" value="1"/>
</dbReference>